<dbReference type="PANTHER" id="PTHR33930:SF2">
    <property type="entry name" value="BLR3452 PROTEIN"/>
    <property type="match status" value="1"/>
</dbReference>
<dbReference type="InterPro" id="IPR003779">
    <property type="entry name" value="CMD-like"/>
</dbReference>
<proteinExistence type="predicted"/>
<dbReference type="InterPro" id="IPR029032">
    <property type="entry name" value="AhpD-like"/>
</dbReference>
<dbReference type="OrthoDB" id="3824300at2"/>
<dbReference type="SUPFAM" id="SSF69118">
    <property type="entry name" value="AhpD-like"/>
    <property type="match status" value="1"/>
</dbReference>
<dbReference type="EMBL" id="FCOK02000067">
    <property type="protein sequence ID" value="SAL62293.1"/>
    <property type="molecule type" value="Genomic_DNA"/>
</dbReference>
<dbReference type="Gene3D" id="1.20.1290.10">
    <property type="entry name" value="AhpD-like"/>
    <property type="match status" value="1"/>
</dbReference>
<dbReference type="PANTHER" id="PTHR33930">
    <property type="entry name" value="ALKYL HYDROPEROXIDE REDUCTASE AHPD"/>
    <property type="match status" value="1"/>
</dbReference>
<evidence type="ECO:0000259" key="1">
    <source>
        <dbReference type="Pfam" id="PF02627"/>
    </source>
</evidence>
<dbReference type="Proteomes" id="UP000054683">
    <property type="component" value="Unassembled WGS sequence"/>
</dbReference>
<dbReference type="GO" id="GO:0051920">
    <property type="term" value="F:peroxiredoxin activity"/>
    <property type="evidence" value="ECO:0007669"/>
    <property type="project" value="InterPro"/>
</dbReference>
<evidence type="ECO:0000313" key="2">
    <source>
        <dbReference type="EMBL" id="SAL62293.1"/>
    </source>
</evidence>
<gene>
    <name evidence="2" type="ORF">AWB69_06952</name>
</gene>
<feature type="domain" description="Carboxymuconolactone decarboxylase-like" evidence="1">
    <location>
        <begin position="37"/>
        <end position="108"/>
    </location>
</feature>
<organism evidence="2 3">
    <name type="scientific">Caballeronia udeis</name>
    <dbReference type="NCBI Taxonomy" id="1232866"/>
    <lineage>
        <taxon>Bacteria</taxon>
        <taxon>Pseudomonadati</taxon>
        <taxon>Pseudomonadota</taxon>
        <taxon>Betaproteobacteria</taxon>
        <taxon>Burkholderiales</taxon>
        <taxon>Burkholderiaceae</taxon>
        <taxon>Caballeronia</taxon>
    </lineage>
</organism>
<feature type="domain" description="Carboxymuconolactone decarboxylase-like" evidence="1">
    <location>
        <begin position="163"/>
        <end position="234"/>
    </location>
</feature>
<dbReference type="AlphaFoldDB" id="A0A158J1B5"/>
<accession>A0A158J1B5</accession>
<dbReference type="RefSeq" id="WP_062091180.1">
    <property type="nucleotide sequence ID" value="NZ_FCOK02000067.1"/>
</dbReference>
<name>A0A158J1B5_9BURK</name>
<reference evidence="2 3" key="1">
    <citation type="submission" date="2016-01" db="EMBL/GenBank/DDBJ databases">
        <authorList>
            <person name="Oliw E.H."/>
        </authorList>
    </citation>
    <scope>NUCLEOTIDE SEQUENCE [LARGE SCALE GENOMIC DNA]</scope>
    <source>
        <strain evidence="2">LMG 27134</strain>
    </source>
</reference>
<dbReference type="Pfam" id="PF02627">
    <property type="entry name" value="CMD"/>
    <property type="match status" value="2"/>
</dbReference>
<evidence type="ECO:0000313" key="3">
    <source>
        <dbReference type="Proteomes" id="UP000054683"/>
    </source>
</evidence>
<protein>
    <submittedName>
        <fullName evidence="2">Carboxymuconolactone decarboxylase</fullName>
    </submittedName>
</protein>
<sequence length="258" mass="28290">MTVSLTQRQQQAKDAFMHVHGTWSDDWESLLRLDASFFEAYLAFSAVPSKKNHLDDKVKAFVAITACAAATHLYAPGVAQHIKAALRAGATRAELVEVIQLASTVGIHAANVGVPVLIEVLEEEGKRQGPAPLDSRRAALKESFVENRGYWHSSWEGFLELDPDLFETYVAFSSVPWREGVLEPKVKEFMYCAFDAAATHLYMPGLKLHMRNALRYGATAEEIMEVLEIVSTIGIHGAVLAAPILLAALDEFEPGTPG</sequence>